<dbReference type="Pfam" id="PF00084">
    <property type="entry name" value="Sushi"/>
    <property type="match status" value="1"/>
</dbReference>
<feature type="domain" description="Sushi" evidence="2">
    <location>
        <begin position="1"/>
        <end position="53"/>
    </location>
</feature>
<dbReference type="Gene3D" id="2.10.70.10">
    <property type="entry name" value="Complement Module, domain 1"/>
    <property type="match status" value="1"/>
</dbReference>
<dbReference type="InterPro" id="IPR035976">
    <property type="entry name" value="Sushi/SCR/CCP_sf"/>
</dbReference>
<dbReference type="AlphaFoldDB" id="A0A3P7N3P1"/>
<evidence type="ECO:0000256" key="1">
    <source>
        <dbReference type="ARBA" id="ARBA00023157"/>
    </source>
</evidence>
<dbReference type="CDD" id="cd00033">
    <property type="entry name" value="CCP"/>
    <property type="match status" value="1"/>
</dbReference>
<evidence type="ECO:0000313" key="3">
    <source>
        <dbReference type="EMBL" id="VDN01346.1"/>
    </source>
</evidence>
<dbReference type="Proteomes" id="UP000271087">
    <property type="component" value="Unassembled WGS sequence"/>
</dbReference>
<reference evidence="3 4" key="1">
    <citation type="submission" date="2018-08" db="EMBL/GenBank/DDBJ databases">
        <authorList>
            <person name="Laetsch R D."/>
            <person name="Stevens L."/>
            <person name="Kumar S."/>
            <person name="Blaxter L. M."/>
        </authorList>
    </citation>
    <scope>NUCLEOTIDE SEQUENCE [LARGE SCALE GENOMIC DNA]</scope>
</reference>
<dbReference type="SMART" id="SM00032">
    <property type="entry name" value="CCP"/>
    <property type="match status" value="2"/>
</dbReference>
<dbReference type="SUPFAM" id="SSF57535">
    <property type="entry name" value="Complement control module/SCR domain"/>
    <property type="match status" value="1"/>
</dbReference>
<name>A0A3P7N3P1_ONCOC</name>
<accession>A0A3P7N3P1</accession>
<evidence type="ECO:0000259" key="2">
    <source>
        <dbReference type="SMART" id="SM00032"/>
    </source>
</evidence>
<sequence>NSVKFNHFVDSGPLGPFPSGTTAILECVHGISRGPVLAACDNGSWIPQEMGTCLLSDAKNSSNSVIKLDNCLKNYPAPDNGIVVYSNDAIHPPYPALTKANIRCNPGYTPAGSVVAICQKGEWYPPLPTQCLQFDKESLCYFQFQVML</sequence>
<feature type="non-terminal residue" evidence="3">
    <location>
        <position position="1"/>
    </location>
</feature>
<feature type="domain" description="Sushi" evidence="2">
    <location>
        <begin position="71"/>
        <end position="131"/>
    </location>
</feature>
<keyword evidence="1" id="KW-1015">Disulfide bond</keyword>
<dbReference type="EMBL" id="UYRW01014852">
    <property type="protein sequence ID" value="VDN01346.1"/>
    <property type="molecule type" value="Genomic_DNA"/>
</dbReference>
<keyword evidence="4" id="KW-1185">Reference proteome</keyword>
<protein>
    <recommendedName>
        <fullName evidence="2">Sushi domain-containing protein</fullName>
    </recommendedName>
</protein>
<gene>
    <name evidence="3" type="ORF">NOO_LOCUS13357</name>
</gene>
<dbReference type="InterPro" id="IPR000436">
    <property type="entry name" value="Sushi_SCR_CCP_dom"/>
</dbReference>
<evidence type="ECO:0000313" key="4">
    <source>
        <dbReference type="Proteomes" id="UP000271087"/>
    </source>
</evidence>
<organism evidence="3 4">
    <name type="scientific">Onchocerca ochengi</name>
    <name type="common">Filarial nematode worm</name>
    <dbReference type="NCBI Taxonomy" id="42157"/>
    <lineage>
        <taxon>Eukaryota</taxon>
        <taxon>Metazoa</taxon>
        <taxon>Ecdysozoa</taxon>
        <taxon>Nematoda</taxon>
        <taxon>Chromadorea</taxon>
        <taxon>Rhabditida</taxon>
        <taxon>Spirurina</taxon>
        <taxon>Spiruromorpha</taxon>
        <taxon>Filarioidea</taxon>
        <taxon>Onchocercidae</taxon>
        <taxon>Onchocerca</taxon>
    </lineage>
</organism>
<proteinExistence type="predicted"/>
<dbReference type="OrthoDB" id="5820228at2759"/>